<feature type="region of interest" description="Disordered" evidence="6">
    <location>
        <begin position="403"/>
        <end position="423"/>
    </location>
</feature>
<feature type="domain" description="C2H2-type" evidence="7">
    <location>
        <begin position="575"/>
        <end position="604"/>
    </location>
</feature>
<dbReference type="SUPFAM" id="SSF57667">
    <property type="entry name" value="beta-beta-alpha zinc fingers"/>
    <property type="match status" value="1"/>
</dbReference>
<evidence type="ECO:0000256" key="5">
    <source>
        <dbReference type="PROSITE-ProRule" id="PRU00042"/>
    </source>
</evidence>
<keyword evidence="9" id="KW-1185">Reference proteome</keyword>
<evidence type="ECO:0000256" key="2">
    <source>
        <dbReference type="ARBA" id="ARBA00022737"/>
    </source>
</evidence>
<feature type="region of interest" description="Disordered" evidence="6">
    <location>
        <begin position="442"/>
        <end position="511"/>
    </location>
</feature>
<dbReference type="Gene3D" id="3.30.160.60">
    <property type="entry name" value="Classic Zinc Finger"/>
    <property type="match status" value="2"/>
</dbReference>
<dbReference type="Pfam" id="PF00096">
    <property type="entry name" value="zf-C2H2"/>
    <property type="match status" value="2"/>
</dbReference>
<keyword evidence="2" id="KW-0677">Repeat</keyword>
<evidence type="ECO:0000256" key="6">
    <source>
        <dbReference type="SAM" id="MobiDB-lite"/>
    </source>
</evidence>
<evidence type="ECO:0000256" key="3">
    <source>
        <dbReference type="ARBA" id="ARBA00022771"/>
    </source>
</evidence>
<evidence type="ECO:0000259" key="7">
    <source>
        <dbReference type="PROSITE" id="PS50157"/>
    </source>
</evidence>
<dbReference type="Proteomes" id="UP001623330">
    <property type="component" value="Unassembled WGS sequence"/>
</dbReference>
<dbReference type="PROSITE" id="PS00028">
    <property type="entry name" value="ZINC_FINGER_C2H2_1"/>
    <property type="match status" value="2"/>
</dbReference>
<keyword evidence="1" id="KW-0479">Metal-binding</keyword>
<feature type="region of interest" description="Disordered" evidence="6">
    <location>
        <begin position="269"/>
        <end position="314"/>
    </location>
</feature>
<organism evidence="8 9">
    <name type="scientific">Nakaseomyces bracarensis</name>
    <dbReference type="NCBI Taxonomy" id="273131"/>
    <lineage>
        <taxon>Eukaryota</taxon>
        <taxon>Fungi</taxon>
        <taxon>Dikarya</taxon>
        <taxon>Ascomycota</taxon>
        <taxon>Saccharomycotina</taxon>
        <taxon>Saccharomycetes</taxon>
        <taxon>Saccharomycetales</taxon>
        <taxon>Saccharomycetaceae</taxon>
        <taxon>Nakaseomyces</taxon>
    </lineage>
</organism>
<dbReference type="InterPro" id="IPR013087">
    <property type="entry name" value="Znf_C2H2_type"/>
</dbReference>
<dbReference type="PROSITE" id="PS50157">
    <property type="entry name" value="ZINC_FINGER_C2H2_2"/>
    <property type="match status" value="2"/>
</dbReference>
<keyword evidence="4" id="KW-0862">Zinc</keyword>
<proteinExistence type="predicted"/>
<evidence type="ECO:0000256" key="4">
    <source>
        <dbReference type="ARBA" id="ARBA00022833"/>
    </source>
</evidence>
<feature type="region of interest" description="Disordered" evidence="6">
    <location>
        <begin position="183"/>
        <end position="202"/>
    </location>
</feature>
<gene>
    <name evidence="8" type="ORF">RNJ44_00167</name>
</gene>
<dbReference type="EMBL" id="JBEVYD010000006">
    <property type="protein sequence ID" value="KAL3231632.1"/>
    <property type="molecule type" value="Genomic_DNA"/>
</dbReference>
<feature type="domain" description="C2H2-type" evidence="7">
    <location>
        <begin position="605"/>
        <end position="634"/>
    </location>
</feature>
<name>A0ABR4NT73_9SACH</name>
<dbReference type="PANTHER" id="PTHR14003">
    <property type="entry name" value="TRANSCRIPTIONAL REPRESSOR PROTEIN YY"/>
    <property type="match status" value="1"/>
</dbReference>
<protein>
    <submittedName>
        <fullName evidence="8">Metallothionein expression activator</fullName>
    </submittedName>
</protein>
<feature type="compositionally biased region" description="Low complexity" evidence="6">
    <location>
        <begin position="442"/>
        <end position="466"/>
    </location>
</feature>
<keyword evidence="3 5" id="KW-0863">Zinc-finger</keyword>
<feature type="compositionally biased region" description="Polar residues" evidence="6">
    <location>
        <begin position="269"/>
        <end position="285"/>
    </location>
</feature>
<dbReference type="InterPro" id="IPR036236">
    <property type="entry name" value="Znf_C2H2_sf"/>
</dbReference>
<evidence type="ECO:0000256" key="1">
    <source>
        <dbReference type="ARBA" id="ARBA00022723"/>
    </source>
</evidence>
<feature type="compositionally biased region" description="Polar residues" evidence="6">
    <location>
        <begin position="296"/>
        <end position="310"/>
    </location>
</feature>
<feature type="compositionally biased region" description="Polar residues" evidence="6">
    <location>
        <begin position="189"/>
        <end position="202"/>
    </location>
</feature>
<sequence length="698" mass="78558">MDADWGTKITSNEDYYLKDTHNLNISFGNDDMNFDMAMLLNDNNINSNNNNNNGDFDNYMLENFLNEESLNKAAVDDDPINLEIEDLDILEAPVFEAKKSKGVWNLDTDNNNKSSEGSKAHFNDKASIELLSSPLGEALWKQQEELRKALRIQQELNAEVVKKLDQTVEQQVQLQLQKALQQQKHLSQPDSRQQDFSLSPALSNNGNEYIDLMLEENELDATKSLMSASTSNTAFNGSPMKRDNSRLGAKIRNSNYLKPNMKLNFQDNGFNTNPQEGSSSISISKRPTRAPYTPKSRVSSMTFTPRTLTTPKPDRDETVALHNVTISPQSVTMSPVIGLGLHVPPVSEQYNSNKIDILPTIPGSTSATPAGKAKRTQLDRFERDLMGYELLDNEEEKGVQLFEDNDNEDGNGNQNENENEQELHPSMSNISATPHLNLVDSSLLLPPDLSSSPARSSPSPQESSSLGYGDNNNAHSSNYFGTSSSSPGPSPVLKARDVKLSQPGSPVRLDFSKNTYMDAPLYEEDEDFEYDSANQHQEDGMQSIPSSPTKITRKLTTLPRGSIDIYVKELPDRKYECMYPGCGKLFKRRYNIRSHIQTHLEDRPYVCDYDGCDKAFVRNHDLVRHKKTHQEKSYACPCGKKFNREDALAVHRSRMICIGGKKYSNVVIKRSPRKRGRPRKDESPTREVVSQMEQLIKN</sequence>
<comment type="caution">
    <text evidence="8">The sequence shown here is derived from an EMBL/GenBank/DDBJ whole genome shotgun (WGS) entry which is preliminary data.</text>
</comment>
<evidence type="ECO:0000313" key="8">
    <source>
        <dbReference type="EMBL" id="KAL3231632.1"/>
    </source>
</evidence>
<dbReference type="PANTHER" id="PTHR14003:SF19">
    <property type="entry name" value="YY2 TRANSCRIPTION FACTOR"/>
    <property type="match status" value="1"/>
</dbReference>
<feature type="compositionally biased region" description="Polar residues" evidence="6">
    <location>
        <begin position="470"/>
        <end position="482"/>
    </location>
</feature>
<feature type="region of interest" description="Disordered" evidence="6">
    <location>
        <begin position="671"/>
        <end position="698"/>
    </location>
</feature>
<accession>A0ABR4NT73</accession>
<dbReference type="SMART" id="SM00355">
    <property type="entry name" value="ZnF_C2H2"/>
    <property type="match status" value="2"/>
</dbReference>
<evidence type="ECO:0000313" key="9">
    <source>
        <dbReference type="Proteomes" id="UP001623330"/>
    </source>
</evidence>
<reference evidence="8 9" key="1">
    <citation type="submission" date="2024-05" db="EMBL/GenBank/DDBJ databases">
        <title>Long read based assembly of the Candida bracarensis genome reveals expanded adhesin content.</title>
        <authorList>
            <person name="Marcet-Houben M."/>
            <person name="Ksiezopolska E."/>
            <person name="Gabaldon T."/>
        </authorList>
    </citation>
    <scope>NUCLEOTIDE SEQUENCE [LARGE SCALE GENOMIC DNA]</scope>
    <source>
        <strain evidence="8 9">CBM6</strain>
    </source>
</reference>